<sequence length="57" mass="6972">MVQKHLVQAQYWHDPLNDDLYKKHSLFLADINQERVSRLLTPERYDWPRLGRQEIPL</sequence>
<comment type="caution">
    <text evidence="1">The sequence shown here is derived from an EMBL/GenBank/DDBJ whole genome shotgun (WGS) entry which is preliminary data.</text>
</comment>
<dbReference type="SUPFAM" id="SSF53474">
    <property type="entry name" value="alpha/beta-Hydrolases"/>
    <property type="match status" value="1"/>
</dbReference>
<dbReference type="AlphaFoldDB" id="A0A4Z2E0J9"/>
<keyword evidence="2" id="KW-1185">Reference proteome</keyword>
<protein>
    <submittedName>
        <fullName evidence="1">Palmitoyl-protein thioesterase 1</fullName>
    </submittedName>
</protein>
<dbReference type="Pfam" id="PF02089">
    <property type="entry name" value="Palm_thioest"/>
    <property type="match status" value="1"/>
</dbReference>
<evidence type="ECO:0000313" key="1">
    <source>
        <dbReference type="EMBL" id="TNN22237.1"/>
    </source>
</evidence>
<dbReference type="Gene3D" id="3.40.50.1820">
    <property type="entry name" value="alpha/beta hydrolase"/>
    <property type="match status" value="1"/>
</dbReference>
<dbReference type="EMBL" id="SRLO01023553">
    <property type="protein sequence ID" value="TNN22237.1"/>
    <property type="molecule type" value="Genomic_DNA"/>
</dbReference>
<reference evidence="1 2" key="1">
    <citation type="submission" date="2019-03" db="EMBL/GenBank/DDBJ databases">
        <title>First draft genome of Liparis tanakae, snailfish: a comprehensive survey of snailfish specific genes.</title>
        <authorList>
            <person name="Kim W."/>
            <person name="Song I."/>
            <person name="Jeong J.-H."/>
            <person name="Kim D."/>
            <person name="Kim S."/>
            <person name="Ryu S."/>
            <person name="Song J.Y."/>
            <person name="Lee S.K."/>
        </authorList>
    </citation>
    <scope>NUCLEOTIDE SEQUENCE [LARGE SCALE GENOMIC DNA]</scope>
    <source>
        <tissue evidence="1">Muscle</tissue>
    </source>
</reference>
<gene>
    <name evidence="1" type="primary">PPT1_0</name>
    <name evidence="1" type="ORF">EYF80_067649</name>
</gene>
<dbReference type="OrthoDB" id="10263094at2759"/>
<organism evidence="1 2">
    <name type="scientific">Liparis tanakae</name>
    <name type="common">Tanaka's snailfish</name>
    <dbReference type="NCBI Taxonomy" id="230148"/>
    <lineage>
        <taxon>Eukaryota</taxon>
        <taxon>Metazoa</taxon>
        <taxon>Chordata</taxon>
        <taxon>Craniata</taxon>
        <taxon>Vertebrata</taxon>
        <taxon>Euteleostomi</taxon>
        <taxon>Actinopterygii</taxon>
        <taxon>Neopterygii</taxon>
        <taxon>Teleostei</taxon>
        <taxon>Neoteleostei</taxon>
        <taxon>Acanthomorphata</taxon>
        <taxon>Eupercaria</taxon>
        <taxon>Perciformes</taxon>
        <taxon>Cottioidei</taxon>
        <taxon>Cottales</taxon>
        <taxon>Liparidae</taxon>
        <taxon>Liparis</taxon>
    </lineage>
</organism>
<accession>A0A4Z2E0J9</accession>
<evidence type="ECO:0000313" key="2">
    <source>
        <dbReference type="Proteomes" id="UP000314294"/>
    </source>
</evidence>
<dbReference type="InterPro" id="IPR029058">
    <property type="entry name" value="AB_hydrolase_fold"/>
</dbReference>
<proteinExistence type="predicted"/>
<name>A0A4Z2E0J9_9TELE</name>
<dbReference type="Proteomes" id="UP000314294">
    <property type="component" value="Unassembled WGS sequence"/>
</dbReference>